<dbReference type="CDD" id="cd00121">
    <property type="entry name" value="MATH"/>
    <property type="match status" value="1"/>
</dbReference>
<gene>
    <name evidence="3" type="ORF">niasHS_004670</name>
</gene>
<proteinExistence type="predicted"/>
<evidence type="ECO:0000313" key="4">
    <source>
        <dbReference type="Proteomes" id="UP001620645"/>
    </source>
</evidence>
<evidence type="ECO:0000259" key="2">
    <source>
        <dbReference type="PROSITE" id="PS50144"/>
    </source>
</evidence>
<keyword evidence="4" id="KW-1185">Reference proteome</keyword>
<dbReference type="PANTHER" id="PTHR45774:SF3">
    <property type="entry name" value="BTB (POZ) DOMAIN-CONTAINING 2B-RELATED"/>
    <property type="match status" value="1"/>
</dbReference>
<dbReference type="InterPro" id="IPR000210">
    <property type="entry name" value="BTB/POZ_dom"/>
</dbReference>
<dbReference type="Pfam" id="PF22486">
    <property type="entry name" value="MATH_2"/>
    <property type="match status" value="1"/>
</dbReference>
<dbReference type="AlphaFoldDB" id="A0ABD2JSC8"/>
<reference evidence="3 4" key="1">
    <citation type="submission" date="2024-10" db="EMBL/GenBank/DDBJ databases">
        <authorList>
            <person name="Kim D."/>
        </authorList>
    </citation>
    <scope>NUCLEOTIDE SEQUENCE [LARGE SCALE GENOMIC DNA]</scope>
    <source>
        <strain evidence="3">Taebaek</strain>
    </source>
</reference>
<dbReference type="Gene3D" id="3.30.710.10">
    <property type="entry name" value="Potassium Channel Kv1.1, Chain A"/>
    <property type="match status" value="1"/>
</dbReference>
<accession>A0ABD2JSC8</accession>
<dbReference type="Gene3D" id="2.60.210.10">
    <property type="entry name" value="Apoptosis, Tumor Necrosis Factor Receptor Associated Protein 2, Chain A"/>
    <property type="match status" value="1"/>
</dbReference>
<feature type="domain" description="MATH" evidence="2">
    <location>
        <begin position="274"/>
        <end position="410"/>
    </location>
</feature>
<dbReference type="SUPFAM" id="SSF54695">
    <property type="entry name" value="POZ domain"/>
    <property type="match status" value="1"/>
</dbReference>
<dbReference type="SMART" id="SM00225">
    <property type="entry name" value="BTB"/>
    <property type="match status" value="1"/>
</dbReference>
<feature type="domain" description="BTB" evidence="1">
    <location>
        <begin position="39"/>
        <end position="117"/>
    </location>
</feature>
<dbReference type="EMBL" id="JBICCN010000109">
    <property type="protein sequence ID" value="KAL3093484.1"/>
    <property type="molecule type" value="Genomic_DNA"/>
</dbReference>
<dbReference type="Proteomes" id="UP001620645">
    <property type="component" value="Unassembled WGS sequence"/>
</dbReference>
<dbReference type="PROSITE" id="PS50144">
    <property type="entry name" value="MATH"/>
    <property type="match status" value="1"/>
</dbReference>
<dbReference type="PROSITE" id="PS50097">
    <property type="entry name" value="BTB"/>
    <property type="match status" value="1"/>
</dbReference>
<evidence type="ECO:0000259" key="1">
    <source>
        <dbReference type="PROSITE" id="PS50097"/>
    </source>
</evidence>
<dbReference type="SUPFAM" id="SSF49599">
    <property type="entry name" value="TRAF domain-like"/>
    <property type="match status" value="1"/>
</dbReference>
<comment type="caution">
    <text evidence="3">The sequence shown here is derived from an EMBL/GenBank/DDBJ whole genome shotgun (WGS) entry which is preliminary data.</text>
</comment>
<dbReference type="PANTHER" id="PTHR45774">
    <property type="entry name" value="BTB/POZ DOMAIN-CONTAINING"/>
    <property type="match status" value="1"/>
</dbReference>
<dbReference type="InterPro" id="IPR011333">
    <property type="entry name" value="SKP1/BTB/POZ_sf"/>
</dbReference>
<evidence type="ECO:0000313" key="3">
    <source>
        <dbReference type="EMBL" id="KAL3093484.1"/>
    </source>
</evidence>
<dbReference type="InterPro" id="IPR008974">
    <property type="entry name" value="TRAF-like"/>
</dbReference>
<dbReference type="InterPro" id="IPR002083">
    <property type="entry name" value="MATH/TRAF_dom"/>
</dbReference>
<name>A0ABD2JSC8_HETSC</name>
<sequence length="428" mass="48499">MNRWWSMDAEKKAADVSHSDNSMIGNKWTKLMLSTGEYADVHFLVGDGDAKERVPAHKLILKNASDVFEAMFRFDAKNKRAENVSANCPVVEVPDVEASAFKVMLSFIYADDLNELNGDNAMAVLYAADKYNIPGLVNASLQIPISELPNVFFAFAQARLFKLENYCNDCLAYIDKNAETLLKSEEFLQIDQKTLCEIFGPENRRQMLGPALFKIRFPLFSKEDFFEKIVPSGILTTDEVTNVEQCHINPNFCGISDGLLYPQQFPSHGRVWTFGKIVMDIEKVSEFAGEKFASCRKSEAVHIGGIAWKIVAQINTSYEEIAANDMAFCLQCDVSKKDWHWSCECSATFRIVSQKCDGTENGIEKHFSRVFDTANYLFGFNYFINFAELMDEDNGLWDKSEDKVTLAIDLMVKEAKTEKPESFEDCFC</sequence>
<protein>
    <recommendedName>
        <fullName evidence="5">BTB domain-containing protein</fullName>
    </recommendedName>
</protein>
<evidence type="ECO:0008006" key="5">
    <source>
        <dbReference type="Google" id="ProtNLM"/>
    </source>
</evidence>
<organism evidence="3 4">
    <name type="scientific">Heterodera schachtii</name>
    <name type="common">Sugarbeet cyst nematode worm</name>
    <name type="synonym">Tylenchus schachtii</name>
    <dbReference type="NCBI Taxonomy" id="97005"/>
    <lineage>
        <taxon>Eukaryota</taxon>
        <taxon>Metazoa</taxon>
        <taxon>Ecdysozoa</taxon>
        <taxon>Nematoda</taxon>
        <taxon>Chromadorea</taxon>
        <taxon>Rhabditida</taxon>
        <taxon>Tylenchina</taxon>
        <taxon>Tylenchomorpha</taxon>
        <taxon>Tylenchoidea</taxon>
        <taxon>Heteroderidae</taxon>
        <taxon>Heteroderinae</taxon>
        <taxon>Heterodera</taxon>
    </lineage>
</organism>
<dbReference type="Pfam" id="PF00651">
    <property type="entry name" value="BTB"/>
    <property type="match status" value="1"/>
</dbReference>